<feature type="region of interest" description="Disordered" evidence="1">
    <location>
        <begin position="286"/>
        <end position="343"/>
    </location>
</feature>
<feature type="signal peptide" evidence="3">
    <location>
        <begin position="1"/>
        <end position="26"/>
    </location>
</feature>
<accession>A0AAN9VZX5</accession>
<organism evidence="4 5">
    <name type="scientific">Gryllus longicercus</name>
    <dbReference type="NCBI Taxonomy" id="2509291"/>
    <lineage>
        <taxon>Eukaryota</taxon>
        <taxon>Metazoa</taxon>
        <taxon>Ecdysozoa</taxon>
        <taxon>Arthropoda</taxon>
        <taxon>Hexapoda</taxon>
        <taxon>Insecta</taxon>
        <taxon>Pterygota</taxon>
        <taxon>Neoptera</taxon>
        <taxon>Polyneoptera</taxon>
        <taxon>Orthoptera</taxon>
        <taxon>Ensifera</taxon>
        <taxon>Gryllidea</taxon>
        <taxon>Grylloidea</taxon>
        <taxon>Gryllidae</taxon>
        <taxon>Gryllinae</taxon>
        <taxon>Gryllus</taxon>
    </lineage>
</organism>
<dbReference type="AlphaFoldDB" id="A0AAN9VZX5"/>
<sequence length="343" mass="37822">MANCSSVDIVLLLTCLVFFSVTYVSSYQEYTVTNPKVCSPSGKKGKIKLYEPNDAAIVEETRSFDKWPGVIKFHCQFEVKDARGDNDHAVFAVIQNLQFRETEEGCLDYVEFQSDDEHKSGKLCGKMGASIPRLIKEGVEEIAPYAFVSSDEIEVTIHVATKRLLPGETLDLKIAFTSARHCYRGRDSLPSYLINCGNSKHCINSIYANDTIFNCPFSGCSDEGGCPIAVPTYHRPSVGTSVTVGAITTVLAAFLLFFACIWVLRHYRKLCWAGDYNSQREVRMTPVSPVQSGPDSMEAGTARQEHLHGAVPSAPPLDSPVSTILPDKDMPPPYESLFPATSR</sequence>
<keyword evidence="2" id="KW-0472">Membrane</keyword>
<keyword evidence="2" id="KW-1133">Transmembrane helix</keyword>
<feature type="transmembrane region" description="Helical" evidence="2">
    <location>
        <begin position="242"/>
        <end position="264"/>
    </location>
</feature>
<reference evidence="4 5" key="1">
    <citation type="submission" date="2024-03" db="EMBL/GenBank/DDBJ databases">
        <title>The genome assembly and annotation of the cricket Gryllus longicercus Weissman &amp; Gray.</title>
        <authorList>
            <person name="Szrajer S."/>
            <person name="Gray D."/>
            <person name="Ylla G."/>
        </authorList>
    </citation>
    <scope>NUCLEOTIDE SEQUENCE [LARGE SCALE GENOMIC DNA]</scope>
    <source>
        <strain evidence="4">DAG 2021-001</strain>
        <tissue evidence="4">Whole body minus gut</tissue>
    </source>
</reference>
<evidence type="ECO:0000256" key="2">
    <source>
        <dbReference type="SAM" id="Phobius"/>
    </source>
</evidence>
<dbReference type="Proteomes" id="UP001378592">
    <property type="component" value="Unassembled WGS sequence"/>
</dbReference>
<dbReference type="EMBL" id="JAZDUA010000041">
    <property type="protein sequence ID" value="KAK7871295.1"/>
    <property type="molecule type" value="Genomic_DNA"/>
</dbReference>
<evidence type="ECO:0000313" key="4">
    <source>
        <dbReference type="EMBL" id="KAK7871295.1"/>
    </source>
</evidence>
<comment type="caution">
    <text evidence="4">The sequence shown here is derived from an EMBL/GenBank/DDBJ whole genome shotgun (WGS) entry which is preliminary data.</text>
</comment>
<evidence type="ECO:0000256" key="3">
    <source>
        <dbReference type="SAM" id="SignalP"/>
    </source>
</evidence>
<proteinExistence type="predicted"/>
<feature type="chain" id="PRO_5042868180" evidence="3">
    <location>
        <begin position="27"/>
        <end position="343"/>
    </location>
</feature>
<name>A0AAN9VZX5_9ORTH</name>
<keyword evidence="3" id="KW-0732">Signal</keyword>
<evidence type="ECO:0000256" key="1">
    <source>
        <dbReference type="SAM" id="MobiDB-lite"/>
    </source>
</evidence>
<keyword evidence="5" id="KW-1185">Reference proteome</keyword>
<evidence type="ECO:0000313" key="5">
    <source>
        <dbReference type="Proteomes" id="UP001378592"/>
    </source>
</evidence>
<keyword evidence="2" id="KW-0812">Transmembrane</keyword>
<gene>
    <name evidence="4" type="ORF">R5R35_007572</name>
</gene>
<protein>
    <submittedName>
        <fullName evidence="4">Uncharacterized protein</fullName>
    </submittedName>
</protein>